<comment type="caution">
    <text evidence="8">The sequence shown here is derived from an EMBL/GenBank/DDBJ whole genome shotgun (WGS) entry which is preliminary data.</text>
</comment>
<gene>
    <name evidence="8" type="ORF">PENTCL1PPCAC_27043</name>
</gene>
<dbReference type="InterPro" id="IPR001841">
    <property type="entry name" value="Znf_RING"/>
</dbReference>
<keyword evidence="6" id="KW-0472">Membrane</keyword>
<feature type="transmembrane region" description="Helical" evidence="6">
    <location>
        <begin position="68"/>
        <end position="92"/>
    </location>
</feature>
<feature type="domain" description="RING-type" evidence="7">
    <location>
        <begin position="228"/>
        <end position="267"/>
    </location>
</feature>
<evidence type="ECO:0000256" key="4">
    <source>
        <dbReference type="PROSITE-ProRule" id="PRU00175"/>
    </source>
</evidence>
<dbReference type="SUPFAM" id="SSF57850">
    <property type="entry name" value="RING/U-box"/>
    <property type="match status" value="1"/>
</dbReference>
<proteinExistence type="predicted"/>
<keyword evidence="6" id="KW-0812">Transmembrane</keyword>
<dbReference type="InterPro" id="IPR013083">
    <property type="entry name" value="Znf_RING/FYVE/PHD"/>
</dbReference>
<feature type="compositionally biased region" description="Basic and acidic residues" evidence="5">
    <location>
        <begin position="300"/>
        <end position="328"/>
    </location>
</feature>
<dbReference type="Gene3D" id="3.30.40.10">
    <property type="entry name" value="Zinc/RING finger domain, C3HC4 (zinc finger)"/>
    <property type="match status" value="1"/>
</dbReference>
<organism evidence="8 9">
    <name type="scientific">Pristionchus entomophagus</name>
    <dbReference type="NCBI Taxonomy" id="358040"/>
    <lineage>
        <taxon>Eukaryota</taxon>
        <taxon>Metazoa</taxon>
        <taxon>Ecdysozoa</taxon>
        <taxon>Nematoda</taxon>
        <taxon>Chromadorea</taxon>
        <taxon>Rhabditida</taxon>
        <taxon>Rhabditina</taxon>
        <taxon>Diplogasteromorpha</taxon>
        <taxon>Diplogasteroidea</taxon>
        <taxon>Neodiplogasteridae</taxon>
        <taxon>Pristionchus</taxon>
    </lineage>
</organism>
<keyword evidence="3" id="KW-0862">Zinc</keyword>
<dbReference type="PROSITE" id="PS50089">
    <property type="entry name" value="ZF_RING_2"/>
    <property type="match status" value="1"/>
</dbReference>
<feature type="transmembrane region" description="Helical" evidence="6">
    <location>
        <begin position="35"/>
        <end position="56"/>
    </location>
</feature>
<evidence type="ECO:0000256" key="3">
    <source>
        <dbReference type="ARBA" id="ARBA00022833"/>
    </source>
</evidence>
<dbReference type="GO" id="GO:0008270">
    <property type="term" value="F:zinc ion binding"/>
    <property type="evidence" value="ECO:0007669"/>
    <property type="project" value="UniProtKB-KW"/>
</dbReference>
<dbReference type="Proteomes" id="UP001432027">
    <property type="component" value="Unassembled WGS sequence"/>
</dbReference>
<evidence type="ECO:0000256" key="5">
    <source>
        <dbReference type="SAM" id="MobiDB-lite"/>
    </source>
</evidence>
<accession>A0AAV5UG17</accession>
<evidence type="ECO:0000256" key="6">
    <source>
        <dbReference type="SAM" id="Phobius"/>
    </source>
</evidence>
<evidence type="ECO:0000256" key="1">
    <source>
        <dbReference type="ARBA" id="ARBA00022723"/>
    </source>
</evidence>
<evidence type="ECO:0000259" key="7">
    <source>
        <dbReference type="PROSITE" id="PS50089"/>
    </source>
</evidence>
<feature type="transmembrane region" description="Helical" evidence="6">
    <location>
        <begin position="123"/>
        <end position="145"/>
    </location>
</feature>
<feature type="non-terminal residue" evidence="8">
    <location>
        <position position="1"/>
    </location>
</feature>
<sequence>SLSLLPTMVYIPSYMPTDFSGCGPHIGSRRLLKALFGNALAVFLYISCGLYLPMVGLAKHVEEEYKNVAFVLSYVLFVLIMWTAFTFQYYIIGGGIKFASANSWELRATGFFMVTAPKVHKMMTFFGLLTSSLAVYHCLVFDFLMGEFISTAKVNHDVMFKGFLLKAHAVFCLLVASYSIFRIIYDPKIMGARKRFLQQREMEQRQQQPPLSVSAEGWPIVSTEPQECSICTQRAANRQLRCGHVICCCCIARIASTKTCVTCPFCRVEVFNTRKLLVEPEKTTVPMIHCDGCGCKDDEKCSDEGRNEEGIVHRRDSEESHDDRRDGSRALLLPMPEVMPTMGI</sequence>
<evidence type="ECO:0000313" key="8">
    <source>
        <dbReference type="EMBL" id="GMT04869.1"/>
    </source>
</evidence>
<evidence type="ECO:0000256" key="2">
    <source>
        <dbReference type="ARBA" id="ARBA00022771"/>
    </source>
</evidence>
<keyword evidence="2 4" id="KW-0863">Zinc-finger</keyword>
<feature type="transmembrane region" description="Helical" evidence="6">
    <location>
        <begin position="165"/>
        <end position="185"/>
    </location>
</feature>
<name>A0AAV5UG17_9BILA</name>
<dbReference type="PROSITE" id="PS00518">
    <property type="entry name" value="ZF_RING_1"/>
    <property type="match status" value="1"/>
</dbReference>
<reference evidence="8" key="1">
    <citation type="submission" date="2023-10" db="EMBL/GenBank/DDBJ databases">
        <title>Genome assembly of Pristionchus species.</title>
        <authorList>
            <person name="Yoshida K."/>
            <person name="Sommer R.J."/>
        </authorList>
    </citation>
    <scope>NUCLEOTIDE SEQUENCE</scope>
    <source>
        <strain evidence="8">RS0144</strain>
    </source>
</reference>
<dbReference type="InterPro" id="IPR017907">
    <property type="entry name" value="Znf_RING_CS"/>
</dbReference>
<protein>
    <recommendedName>
        <fullName evidence="7">RING-type domain-containing protein</fullName>
    </recommendedName>
</protein>
<keyword evidence="9" id="KW-1185">Reference proteome</keyword>
<dbReference type="EMBL" id="BTSX01000006">
    <property type="protein sequence ID" value="GMT04869.1"/>
    <property type="molecule type" value="Genomic_DNA"/>
</dbReference>
<keyword evidence="6" id="KW-1133">Transmembrane helix</keyword>
<dbReference type="AlphaFoldDB" id="A0AAV5UG17"/>
<feature type="region of interest" description="Disordered" evidence="5">
    <location>
        <begin position="300"/>
        <end position="330"/>
    </location>
</feature>
<evidence type="ECO:0000313" key="9">
    <source>
        <dbReference type="Proteomes" id="UP001432027"/>
    </source>
</evidence>
<keyword evidence="1" id="KW-0479">Metal-binding</keyword>